<proteinExistence type="predicted"/>
<accession>F3PXE3</accession>
<comment type="caution">
    <text evidence="1">The sequence shown here is derived from an EMBL/GenBank/DDBJ whole genome shotgun (WGS) entry which is preliminary data.</text>
</comment>
<dbReference type="GeneID" id="86050818"/>
<sequence>MDNVLRYAKLMFLCLGILTLTSCEPDDEATFDDLVRYGWAGDLGFSDKYGEPLQSGLVLDRDGFGVDDQCYFDDLNHVAFSLQVRWMLVDGVLSLDYGNGYPLLEIYDVYIYGDELTGILYVDGVRDGPVTLYRY</sequence>
<dbReference type="HOGENOM" id="CLU_155714_0_0_10"/>
<protein>
    <recommendedName>
        <fullName evidence="3">Lipoprotein</fullName>
    </recommendedName>
</protein>
<name>F3PXE3_9BACE</name>
<evidence type="ECO:0008006" key="3">
    <source>
        <dbReference type="Google" id="ProtNLM"/>
    </source>
</evidence>
<dbReference type="PROSITE" id="PS51257">
    <property type="entry name" value="PROKAR_LIPOPROTEIN"/>
    <property type="match status" value="1"/>
</dbReference>
<dbReference type="EMBL" id="AFBN01000098">
    <property type="protein sequence ID" value="EGF51715.1"/>
    <property type="molecule type" value="Genomic_DNA"/>
</dbReference>
<gene>
    <name evidence="1" type="ORF">HMPREF9446_03435</name>
</gene>
<reference evidence="1 2" key="1">
    <citation type="submission" date="2011-02" db="EMBL/GenBank/DDBJ databases">
        <authorList>
            <person name="Weinstock G."/>
            <person name="Sodergren E."/>
            <person name="Clifton S."/>
            <person name="Fulton L."/>
            <person name="Fulton B."/>
            <person name="Courtney L."/>
            <person name="Fronick C."/>
            <person name="Harrison M."/>
            <person name="Strong C."/>
            <person name="Farmer C."/>
            <person name="Delahaunty K."/>
            <person name="Markovic C."/>
            <person name="Hall O."/>
            <person name="Minx P."/>
            <person name="Tomlinson C."/>
            <person name="Mitreva M."/>
            <person name="Hou S."/>
            <person name="Chen J."/>
            <person name="Wollam A."/>
            <person name="Pepin K.H."/>
            <person name="Johnson M."/>
            <person name="Bhonagiri V."/>
            <person name="Zhang X."/>
            <person name="Suruliraj S."/>
            <person name="Warren W."/>
            <person name="Chinwalla A."/>
            <person name="Mardis E.R."/>
            <person name="Wilson R.K."/>
        </authorList>
    </citation>
    <scope>NUCLEOTIDE SEQUENCE [LARGE SCALE GENOMIC DNA]</scope>
    <source>
        <strain evidence="1 2">YIT 12057</strain>
    </source>
</reference>
<evidence type="ECO:0000313" key="1">
    <source>
        <dbReference type="EMBL" id="EGF51715.1"/>
    </source>
</evidence>
<dbReference type="Proteomes" id="UP000003416">
    <property type="component" value="Unassembled WGS sequence"/>
</dbReference>
<evidence type="ECO:0000313" key="2">
    <source>
        <dbReference type="Proteomes" id="UP000003416"/>
    </source>
</evidence>
<dbReference type="eggNOG" id="ENOG5034B12">
    <property type="taxonomic scope" value="Bacteria"/>
</dbReference>
<keyword evidence="2" id="KW-1185">Reference proteome</keyword>
<dbReference type="STRING" id="763034.HMPREF9446_03435"/>
<dbReference type="RefSeq" id="WP_009126649.1">
    <property type="nucleotide sequence ID" value="NZ_GL882691.1"/>
</dbReference>
<dbReference type="AlphaFoldDB" id="F3PXE3"/>
<organism evidence="1 2">
    <name type="scientific">Bacteroides fluxus YIT 12057</name>
    <dbReference type="NCBI Taxonomy" id="763034"/>
    <lineage>
        <taxon>Bacteria</taxon>
        <taxon>Pseudomonadati</taxon>
        <taxon>Bacteroidota</taxon>
        <taxon>Bacteroidia</taxon>
        <taxon>Bacteroidales</taxon>
        <taxon>Bacteroidaceae</taxon>
        <taxon>Bacteroides</taxon>
    </lineage>
</organism>